<dbReference type="AlphaFoldDB" id="A0A510K4H6"/>
<evidence type="ECO:0000313" key="2">
    <source>
        <dbReference type="EMBL" id="BBM46107.1"/>
    </source>
</evidence>
<gene>
    <name evidence="2" type="ORF">JMUB3870_2234</name>
</gene>
<protein>
    <submittedName>
        <fullName evidence="2">Uncharacterized protein</fullName>
    </submittedName>
</protein>
<sequence length="74" mass="8779">MPYSSKLGYIVTKMFDHNSSSIDKITFLISQFLLSGRMYKVLFYHKWDFFICGILGLYHIWLIQPTPIVNKEPF</sequence>
<keyword evidence="3" id="KW-1185">Reference proteome</keyword>
<dbReference type="EMBL" id="AP019831">
    <property type="protein sequence ID" value="BBM46107.1"/>
    <property type="molecule type" value="Genomic_DNA"/>
</dbReference>
<dbReference type="Proteomes" id="UP000422644">
    <property type="component" value="Chromosome"/>
</dbReference>
<keyword evidence="1" id="KW-0472">Membrane</keyword>
<keyword evidence="1" id="KW-1133">Transmembrane helix</keyword>
<name>A0A510K4H6_9FUSO</name>
<accession>A0A510K4H6</accession>
<keyword evidence="1" id="KW-0812">Transmembrane</keyword>
<proteinExistence type="predicted"/>
<reference evidence="2 3" key="1">
    <citation type="submission" date="2019-07" db="EMBL/GenBank/DDBJ databases">
        <title>Complete Genome Sequence of Leptotrichia trevisanii Strain JMUB3870.</title>
        <authorList>
            <person name="Watanabe S."/>
            <person name="Cui L."/>
        </authorList>
    </citation>
    <scope>NUCLEOTIDE SEQUENCE [LARGE SCALE GENOMIC DNA]</scope>
    <source>
        <strain evidence="2 3">JMUB3870</strain>
    </source>
</reference>
<organism evidence="2 3">
    <name type="scientific">Leptotrichia trevisanii</name>
    <dbReference type="NCBI Taxonomy" id="109328"/>
    <lineage>
        <taxon>Bacteria</taxon>
        <taxon>Fusobacteriati</taxon>
        <taxon>Fusobacteriota</taxon>
        <taxon>Fusobacteriia</taxon>
        <taxon>Fusobacteriales</taxon>
        <taxon>Leptotrichiaceae</taxon>
        <taxon>Leptotrichia</taxon>
    </lineage>
</organism>
<feature type="transmembrane region" description="Helical" evidence="1">
    <location>
        <begin position="47"/>
        <end position="64"/>
    </location>
</feature>
<evidence type="ECO:0000313" key="3">
    <source>
        <dbReference type="Proteomes" id="UP000422644"/>
    </source>
</evidence>
<evidence type="ECO:0000256" key="1">
    <source>
        <dbReference type="SAM" id="Phobius"/>
    </source>
</evidence>